<sequence length="409" mass="44033">MKKENLSRSVLMGCVIVIAVSCALGEDWPQWRGPNRDGKVIGFTAPLKWPKELTQRWKTMVGLGDASPGLVGEKLYVFTRQGNEEVTLCLDASSGEELWKDKYAAQAVTGPASRHPGPRSSPAVAEGKVVTLGVGGGFSCLDAGTGKVVWRKDPFPKIVPKFFTAMSPIIVDGMAIAHLGGKGNGAIIAYDLDTGNEKWKWAVESPEYASPVLLTVEGTKQIVTLTEKNIVGIGAADGKLLWQLPFVPKGRAYNAATPIVEGQTVIYTGAGRGIKAVKIEKQADKFTAKELWSNPDIAPQFNTPVLKDGLLFGLSNRGKLFCVNAKTGQSAWTDTAQHGRGFAAIVSAGSCLLALPNTSELIVFKPQSKKYSEIVRYKVSDTPTYAHPIISGARVFVKDQDSVAMWIIE</sequence>
<dbReference type="AlphaFoldDB" id="A0A0F9GWC4"/>
<gene>
    <name evidence="2" type="ORF">LCGC14_1778070</name>
</gene>
<dbReference type="InterPro" id="IPR002372">
    <property type="entry name" value="PQQ_rpt_dom"/>
</dbReference>
<proteinExistence type="predicted"/>
<dbReference type="InterPro" id="IPR015943">
    <property type="entry name" value="WD40/YVTN_repeat-like_dom_sf"/>
</dbReference>
<dbReference type="SUPFAM" id="SSF50998">
    <property type="entry name" value="Quinoprotein alcohol dehydrogenase-like"/>
    <property type="match status" value="1"/>
</dbReference>
<reference evidence="2" key="1">
    <citation type="journal article" date="2015" name="Nature">
        <title>Complex archaea that bridge the gap between prokaryotes and eukaryotes.</title>
        <authorList>
            <person name="Spang A."/>
            <person name="Saw J.H."/>
            <person name="Jorgensen S.L."/>
            <person name="Zaremba-Niedzwiedzka K."/>
            <person name="Martijn J."/>
            <person name="Lind A.E."/>
            <person name="van Eijk R."/>
            <person name="Schleper C."/>
            <person name="Guy L."/>
            <person name="Ettema T.J."/>
        </authorList>
    </citation>
    <scope>NUCLEOTIDE SEQUENCE</scope>
</reference>
<dbReference type="PANTHER" id="PTHR34512">
    <property type="entry name" value="CELL SURFACE PROTEIN"/>
    <property type="match status" value="1"/>
</dbReference>
<dbReference type="InterPro" id="IPR018391">
    <property type="entry name" value="PQQ_b-propeller_rpt"/>
</dbReference>
<evidence type="ECO:0000259" key="1">
    <source>
        <dbReference type="Pfam" id="PF13360"/>
    </source>
</evidence>
<dbReference type="SMART" id="SM00564">
    <property type="entry name" value="PQQ"/>
    <property type="match status" value="3"/>
</dbReference>
<dbReference type="EMBL" id="LAZR01016770">
    <property type="protein sequence ID" value="KKM03074.1"/>
    <property type="molecule type" value="Genomic_DNA"/>
</dbReference>
<feature type="domain" description="Pyrrolo-quinoline quinone repeat" evidence="1">
    <location>
        <begin position="85"/>
        <end position="333"/>
    </location>
</feature>
<organism evidence="2">
    <name type="scientific">marine sediment metagenome</name>
    <dbReference type="NCBI Taxonomy" id="412755"/>
    <lineage>
        <taxon>unclassified sequences</taxon>
        <taxon>metagenomes</taxon>
        <taxon>ecological metagenomes</taxon>
    </lineage>
</organism>
<dbReference type="Gene3D" id="2.130.10.10">
    <property type="entry name" value="YVTN repeat-like/Quinoprotein amine dehydrogenase"/>
    <property type="match status" value="1"/>
</dbReference>
<dbReference type="InterPro" id="IPR011047">
    <property type="entry name" value="Quinoprotein_ADH-like_sf"/>
</dbReference>
<accession>A0A0F9GWC4</accession>
<dbReference type="PANTHER" id="PTHR34512:SF30">
    <property type="entry name" value="OUTER MEMBRANE PROTEIN ASSEMBLY FACTOR BAMB"/>
    <property type="match status" value="1"/>
</dbReference>
<dbReference type="PROSITE" id="PS51257">
    <property type="entry name" value="PROKAR_LIPOPROTEIN"/>
    <property type="match status" value="1"/>
</dbReference>
<protein>
    <recommendedName>
        <fullName evidence="1">Pyrrolo-quinoline quinone repeat domain-containing protein</fullName>
    </recommendedName>
</protein>
<name>A0A0F9GWC4_9ZZZZ</name>
<comment type="caution">
    <text evidence="2">The sequence shown here is derived from an EMBL/GenBank/DDBJ whole genome shotgun (WGS) entry which is preliminary data.</text>
</comment>
<evidence type="ECO:0000313" key="2">
    <source>
        <dbReference type="EMBL" id="KKM03074.1"/>
    </source>
</evidence>
<dbReference type="Pfam" id="PF13360">
    <property type="entry name" value="PQQ_2"/>
    <property type="match status" value="1"/>
</dbReference>